<dbReference type="eggNOG" id="ENOG502SC8B">
    <property type="taxonomic scope" value="Eukaryota"/>
</dbReference>
<dbReference type="STRING" id="7070.D6W7W7"/>
<name>D6W7W7_TRICA</name>
<dbReference type="FunCoup" id="D6W7W7">
    <property type="interactions" value="99"/>
</dbReference>
<dbReference type="Proteomes" id="UP000007266">
    <property type="component" value="Linkage group 1"/>
</dbReference>
<dbReference type="EMBL" id="KQ971307">
    <property type="protein sequence ID" value="EFA11578.2"/>
    <property type="molecule type" value="Genomic_DNA"/>
</dbReference>
<sequence>MAAPHGIAYVANKLVFDNCYRRSMLDKYEALQYLRDRRLSGDPYKLKGLENIPDA</sequence>
<dbReference type="InterPro" id="IPR017384">
    <property type="entry name" value="NADH_Ub_cplx-1_asu_su-1"/>
</dbReference>
<evidence type="ECO:0000313" key="2">
    <source>
        <dbReference type="Proteomes" id="UP000007266"/>
    </source>
</evidence>
<dbReference type="AlphaFoldDB" id="D6W7W7"/>
<dbReference type="Pfam" id="PF15879">
    <property type="entry name" value="MWFE"/>
    <property type="match status" value="1"/>
</dbReference>
<reference evidence="1 2" key="2">
    <citation type="journal article" date="2010" name="Nucleic Acids Res.">
        <title>BeetleBase in 2010: revisions to provide comprehensive genomic information for Tribolium castaneum.</title>
        <authorList>
            <person name="Kim H.S."/>
            <person name="Murphy T."/>
            <person name="Xia J."/>
            <person name="Caragea D."/>
            <person name="Park Y."/>
            <person name="Beeman R.W."/>
            <person name="Lorenzen M.D."/>
            <person name="Butcher S."/>
            <person name="Manak J.R."/>
            <person name="Brown S.J."/>
        </authorList>
    </citation>
    <scope>GENOME REANNOTATION</scope>
    <source>
        <strain evidence="1 2">Georgia GA2</strain>
    </source>
</reference>
<evidence type="ECO:0000313" key="1">
    <source>
        <dbReference type="EMBL" id="EFA11578.2"/>
    </source>
</evidence>
<keyword evidence="2" id="KW-1185">Reference proteome</keyword>
<accession>D6W7W7</accession>
<organism evidence="1 2">
    <name type="scientific">Tribolium castaneum</name>
    <name type="common">Red flour beetle</name>
    <dbReference type="NCBI Taxonomy" id="7070"/>
    <lineage>
        <taxon>Eukaryota</taxon>
        <taxon>Metazoa</taxon>
        <taxon>Ecdysozoa</taxon>
        <taxon>Arthropoda</taxon>
        <taxon>Hexapoda</taxon>
        <taxon>Insecta</taxon>
        <taxon>Pterygota</taxon>
        <taxon>Neoptera</taxon>
        <taxon>Endopterygota</taxon>
        <taxon>Coleoptera</taxon>
        <taxon>Polyphaga</taxon>
        <taxon>Cucujiformia</taxon>
        <taxon>Tenebrionidae</taxon>
        <taxon>Tenebrionidae incertae sedis</taxon>
        <taxon>Tribolium</taxon>
    </lineage>
</organism>
<gene>
    <name evidence="1" type="primary">AUGUSTUS-3.0.2_04750</name>
    <name evidence="1" type="ORF">TcasGA2_TC004750</name>
</gene>
<reference evidence="1 2" key="1">
    <citation type="journal article" date="2008" name="Nature">
        <title>The genome of the model beetle and pest Tribolium castaneum.</title>
        <authorList>
            <consortium name="Tribolium Genome Sequencing Consortium"/>
            <person name="Richards S."/>
            <person name="Gibbs R.A."/>
            <person name="Weinstock G.M."/>
            <person name="Brown S.J."/>
            <person name="Denell R."/>
            <person name="Beeman R.W."/>
            <person name="Gibbs R."/>
            <person name="Beeman R.W."/>
            <person name="Brown S.J."/>
            <person name="Bucher G."/>
            <person name="Friedrich M."/>
            <person name="Grimmelikhuijzen C.J."/>
            <person name="Klingler M."/>
            <person name="Lorenzen M."/>
            <person name="Richards S."/>
            <person name="Roth S."/>
            <person name="Schroder R."/>
            <person name="Tautz D."/>
            <person name="Zdobnov E.M."/>
            <person name="Muzny D."/>
            <person name="Gibbs R.A."/>
            <person name="Weinstock G.M."/>
            <person name="Attaway T."/>
            <person name="Bell S."/>
            <person name="Buhay C.J."/>
            <person name="Chandrabose M.N."/>
            <person name="Chavez D."/>
            <person name="Clerk-Blankenburg K.P."/>
            <person name="Cree A."/>
            <person name="Dao M."/>
            <person name="Davis C."/>
            <person name="Chacko J."/>
            <person name="Dinh H."/>
            <person name="Dugan-Rocha S."/>
            <person name="Fowler G."/>
            <person name="Garner T.T."/>
            <person name="Garnes J."/>
            <person name="Gnirke A."/>
            <person name="Hawes A."/>
            <person name="Hernandez J."/>
            <person name="Hines S."/>
            <person name="Holder M."/>
            <person name="Hume J."/>
            <person name="Jhangiani S.N."/>
            <person name="Joshi V."/>
            <person name="Khan Z.M."/>
            <person name="Jackson L."/>
            <person name="Kovar C."/>
            <person name="Kowis A."/>
            <person name="Lee S."/>
            <person name="Lewis L.R."/>
            <person name="Margolis J."/>
            <person name="Morgan M."/>
            <person name="Nazareth L.V."/>
            <person name="Nguyen N."/>
            <person name="Okwuonu G."/>
            <person name="Parker D."/>
            <person name="Richards S."/>
            <person name="Ruiz S.J."/>
            <person name="Santibanez J."/>
            <person name="Savard J."/>
            <person name="Scherer S.E."/>
            <person name="Schneider B."/>
            <person name="Sodergren E."/>
            <person name="Tautz D."/>
            <person name="Vattahil S."/>
            <person name="Villasana D."/>
            <person name="White C.S."/>
            <person name="Wright R."/>
            <person name="Park Y."/>
            <person name="Beeman R.W."/>
            <person name="Lord J."/>
            <person name="Oppert B."/>
            <person name="Lorenzen M."/>
            <person name="Brown S."/>
            <person name="Wang L."/>
            <person name="Savard J."/>
            <person name="Tautz D."/>
            <person name="Richards S."/>
            <person name="Weinstock G."/>
            <person name="Gibbs R.A."/>
            <person name="Liu Y."/>
            <person name="Worley K."/>
            <person name="Weinstock G."/>
            <person name="Elsik C.G."/>
            <person name="Reese J.T."/>
            <person name="Elhaik E."/>
            <person name="Landan G."/>
            <person name="Graur D."/>
            <person name="Arensburger P."/>
            <person name="Atkinson P."/>
            <person name="Beeman R.W."/>
            <person name="Beidler J."/>
            <person name="Brown S.J."/>
            <person name="Demuth J.P."/>
            <person name="Drury D.W."/>
            <person name="Du Y.Z."/>
            <person name="Fujiwara H."/>
            <person name="Lorenzen M."/>
            <person name="Maselli V."/>
            <person name="Osanai M."/>
            <person name="Park Y."/>
            <person name="Robertson H.M."/>
            <person name="Tu Z."/>
            <person name="Wang J.J."/>
            <person name="Wang S."/>
            <person name="Richards S."/>
            <person name="Song H."/>
            <person name="Zhang L."/>
            <person name="Sodergren E."/>
            <person name="Werner D."/>
            <person name="Stanke M."/>
            <person name="Morgenstern B."/>
            <person name="Solovyev V."/>
            <person name="Kosarev P."/>
            <person name="Brown G."/>
            <person name="Chen H.C."/>
            <person name="Ermolaeva O."/>
            <person name="Hlavina W."/>
            <person name="Kapustin Y."/>
            <person name="Kiryutin B."/>
            <person name="Kitts P."/>
            <person name="Maglott D."/>
            <person name="Pruitt K."/>
            <person name="Sapojnikov V."/>
            <person name="Souvorov A."/>
            <person name="Mackey A.J."/>
            <person name="Waterhouse R.M."/>
            <person name="Wyder S."/>
            <person name="Zdobnov E.M."/>
            <person name="Zdobnov E.M."/>
            <person name="Wyder S."/>
            <person name="Kriventseva E.V."/>
            <person name="Kadowaki T."/>
            <person name="Bork P."/>
            <person name="Aranda M."/>
            <person name="Bao R."/>
            <person name="Beermann A."/>
            <person name="Berns N."/>
            <person name="Bolognesi R."/>
            <person name="Bonneton F."/>
            <person name="Bopp D."/>
            <person name="Brown S.J."/>
            <person name="Bucher G."/>
            <person name="Butts T."/>
            <person name="Chaumot A."/>
            <person name="Denell R.E."/>
            <person name="Ferrier D.E."/>
            <person name="Friedrich M."/>
            <person name="Gordon C.M."/>
            <person name="Jindra M."/>
            <person name="Klingler M."/>
            <person name="Lan Q."/>
            <person name="Lattorff H.M."/>
            <person name="Laudet V."/>
            <person name="von Levetsow C."/>
            <person name="Liu Z."/>
            <person name="Lutz R."/>
            <person name="Lynch J.A."/>
            <person name="da Fonseca R.N."/>
            <person name="Posnien N."/>
            <person name="Reuter R."/>
            <person name="Roth S."/>
            <person name="Savard J."/>
            <person name="Schinko J.B."/>
            <person name="Schmitt C."/>
            <person name="Schoppmeier M."/>
            <person name="Schroder R."/>
            <person name="Shippy T.D."/>
            <person name="Simonnet F."/>
            <person name="Marques-Souza H."/>
            <person name="Tautz D."/>
            <person name="Tomoyasu Y."/>
            <person name="Trauner J."/>
            <person name="Van der Zee M."/>
            <person name="Vervoort M."/>
            <person name="Wittkopp N."/>
            <person name="Wimmer E.A."/>
            <person name="Yang X."/>
            <person name="Jones A.K."/>
            <person name="Sattelle D.B."/>
            <person name="Ebert P.R."/>
            <person name="Nelson D."/>
            <person name="Scott J.G."/>
            <person name="Beeman R.W."/>
            <person name="Muthukrishnan S."/>
            <person name="Kramer K.J."/>
            <person name="Arakane Y."/>
            <person name="Beeman R.W."/>
            <person name="Zhu Q."/>
            <person name="Hogenkamp D."/>
            <person name="Dixit R."/>
            <person name="Oppert B."/>
            <person name="Jiang H."/>
            <person name="Zou Z."/>
            <person name="Marshall J."/>
            <person name="Elpidina E."/>
            <person name="Vinokurov K."/>
            <person name="Oppert C."/>
            <person name="Zou Z."/>
            <person name="Evans J."/>
            <person name="Lu Z."/>
            <person name="Zhao P."/>
            <person name="Sumathipala N."/>
            <person name="Altincicek B."/>
            <person name="Vilcinskas A."/>
            <person name="Williams M."/>
            <person name="Hultmark D."/>
            <person name="Hetru C."/>
            <person name="Jiang H."/>
            <person name="Grimmelikhuijzen C.J."/>
            <person name="Hauser F."/>
            <person name="Cazzamali G."/>
            <person name="Williamson M."/>
            <person name="Park Y."/>
            <person name="Li B."/>
            <person name="Tanaka Y."/>
            <person name="Predel R."/>
            <person name="Neupert S."/>
            <person name="Schachtner J."/>
            <person name="Verleyen P."/>
            <person name="Raible F."/>
            <person name="Bork P."/>
            <person name="Friedrich M."/>
            <person name="Walden K.K."/>
            <person name="Robertson H.M."/>
            <person name="Angeli S."/>
            <person name="Foret S."/>
            <person name="Bucher G."/>
            <person name="Schuetz S."/>
            <person name="Maleszka R."/>
            <person name="Wimmer E.A."/>
            <person name="Beeman R.W."/>
            <person name="Lorenzen M."/>
            <person name="Tomoyasu Y."/>
            <person name="Miller S.C."/>
            <person name="Grossmann D."/>
            <person name="Bucher G."/>
        </authorList>
    </citation>
    <scope>NUCLEOTIDE SEQUENCE [LARGE SCALE GENOMIC DNA]</scope>
    <source>
        <strain evidence="1 2">Georgia GA2</strain>
    </source>
</reference>
<dbReference type="InParanoid" id="D6W7W7"/>
<proteinExistence type="predicted"/>
<dbReference type="HOGENOM" id="CLU_185502_1_0_1"/>
<protein>
    <submittedName>
        <fullName evidence="1">Uncharacterized protein</fullName>
    </submittedName>
</protein>